<dbReference type="CDD" id="cd17546">
    <property type="entry name" value="REC_hyHK_CKI1_RcsC-like"/>
    <property type="match status" value="1"/>
</dbReference>
<dbReference type="Gene3D" id="3.40.50.2300">
    <property type="match status" value="1"/>
</dbReference>
<dbReference type="SMART" id="SM00388">
    <property type="entry name" value="HisKA"/>
    <property type="match status" value="1"/>
</dbReference>
<evidence type="ECO:0000259" key="9">
    <source>
        <dbReference type="PROSITE" id="PS50110"/>
    </source>
</evidence>
<dbReference type="SUPFAM" id="SSF47384">
    <property type="entry name" value="Homodimeric domain of signal transducing histidine kinase"/>
    <property type="match status" value="1"/>
</dbReference>
<proteinExistence type="predicted"/>
<dbReference type="Pfam" id="PF00512">
    <property type="entry name" value="HisKA"/>
    <property type="match status" value="1"/>
</dbReference>
<dbReference type="RefSeq" id="WP_169146874.1">
    <property type="nucleotide sequence ID" value="NZ_JABBGA010000014.1"/>
</dbReference>
<keyword evidence="3 7" id="KW-0597">Phosphoprotein</keyword>
<evidence type="ECO:0000313" key="12">
    <source>
        <dbReference type="EMBL" id="NML27339.1"/>
    </source>
</evidence>
<evidence type="ECO:0000256" key="7">
    <source>
        <dbReference type="PROSITE-ProRule" id="PRU00169"/>
    </source>
</evidence>
<dbReference type="InterPro" id="IPR001789">
    <property type="entry name" value="Sig_transdc_resp-reg_receiver"/>
</dbReference>
<dbReference type="PANTHER" id="PTHR45339">
    <property type="entry name" value="HYBRID SIGNAL TRANSDUCTION HISTIDINE KINASE J"/>
    <property type="match status" value="1"/>
</dbReference>
<name>A0A848G7H2_9RHOO</name>
<feature type="domain" description="Response regulatory" evidence="9">
    <location>
        <begin position="553"/>
        <end position="669"/>
    </location>
</feature>
<dbReference type="EMBL" id="JABBGA010000014">
    <property type="protein sequence ID" value="NML27339.1"/>
    <property type="molecule type" value="Genomic_DNA"/>
</dbReference>
<dbReference type="Pfam" id="PF00072">
    <property type="entry name" value="Response_reg"/>
    <property type="match status" value="1"/>
</dbReference>
<keyword evidence="13" id="KW-1185">Reference proteome</keyword>
<dbReference type="SMART" id="SM00448">
    <property type="entry name" value="REC"/>
    <property type="match status" value="1"/>
</dbReference>
<comment type="caution">
    <text evidence="12">The sequence shown here is derived from an EMBL/GenBank/DDBJ whole genome shotgun (WGS) entry which is preliminary data.</text>
</comment>
<feature type="domain" description="PAS" evidence="10">
    <location>
        <begin position="145"/>
        <end position="212"/>
    </location>
</feature>
<dbReference type="PROSITE" id="PS50112">
    <property type="entry name" value="PAS"/>
    <property type="match status" value="1"/>
</dbReference>
<evidence type="ECO:0000256" key="5">
    <source>
        <dbReference type="ARBA" id="ARBA00058004"/>
    </source>
</evidence>
<dbReference type="InterPro" id="IPR036097">
    <property type="entry name" value="HisK_dim/P_sf"/>
</dbReference>
<dbReference type="GO" id="GO:0000155">
    <property type="term" value="F:phosphorelay sensor kinase activity"/>
    <property type="evidence" value="ECO:0007669"/>
    <property type="project" value="InterPro"/>
</dbReference>
<dbReference type="PROSITE" id="PS50113">
    <property type="entry name" value="PAC"/>
    <property type="match status" value="1"/>
</dbReference>
<dbReference type="Gene3D" id="3.30.450.20">
    <property type="entry name" value="PAS domain"/>
    <property type="match status" value="2"/>
</dbReference>
<dbReference type="CDD" id="cd00082">
    <property type="entry name" value="HisKA"/>
    <property type="match status" value="1"/>
</dbReference>
<keyword evidence="4" id="KW-0902">Two-component regulatory system</keyword>
<dbReference type="EC" id="2.7.13.3" evidence="2"/>
<evidence type="ECO:0000259" key="8">
    <source>
        <dbReference type="PROSITE" id="PS50109"/>
    </source>
</evidence>
<dbReference type="PRINTS" id="PR00344">
    <property type="entry name" value="BCTRLSENSOR"/>
</dbReference>
<dbReference type="Gene3D" id="1.10.287.130">
    <property type="match status" value="1"/>
</dbReference>
<protein>
    <recommendedName>
        <fullName evidence="6">Virulence sensor protein BvgS</fullName>
        <ecNumber evidence="2">2.7.13.3</ecNumber>
    </recommendedName>
</protein>
<accession>A0A848G7H2</accession>
<dbReference type="InterPro" id="IPR004358">
    <property type="entry name" value="Sig_transdc_His_kin-like_C"/>
</dbReference>
<dbReference type="PROSITE" id="PS50109">
    <property type="entry name" value="HIS_KIN"/>
    <property type="match status" value="1"/>
</dbReference>
<dbReference type="Pfam" id="PF13426">
    <property type="entry name" value="PAS_9"/>
    <property type="match status" value="1"/>
</dbReference>
<dbReference type="InterPro" id="IPR005467">
    <property type="entry name" value="His_kinase_dom"/>
</dbReference>
<dbReference type="InterPro" id="IPR003594">
    <property type="entry name" value="HATPase_dom"/>
</dbReference>
<evidence type="ECO:0000259" key="11">
    <source>
        <dbReference type="PROSITE" id="PS50113"/>
    </source>
</evidence>
<comment type="catalytic activity">
    <reaction evidence="1">
        <text>ATP + protein L-histidine = ADP + protein N-phospho-L-histidine.</text>
        <dbReference type="EC" id="2.7.13.3"/>
    </reaction>
</comment>
<evidence type="ECO:0000256" key="6">
    <source>
        <dbReference type="ARBA" id="ARBA00070152"/>
    </source>
</evidence>
<gene>
    <name evidence="12" type="ORF">HHL15_16415</name>
</gene>
<reference evidence="12 13" key="1">
    <citation type="submission" date="2020-04" db="EMBL/GenBank/DDBJ databases">
        <title>Zoogloea sp. G-4-1-14 isolated from soil.</title>
        <authorList>
            <person name="Dahal R.H."/>
        </authorList>
    </citation>
    <scope>NUCLEOTIDE SEQUENCE [LARGE SCALE GENOMIC DNA]</scope>
    <source>
        <strain evidence="12 13">G-4-1-14</strain>
    </source>
</reference>
<dbReference type="InterPro" id="IPR035965">
    <property type="entry name" value="PAS-like_dom_sf"/>
</dbReference>
<dbReference type="PANTHER" id="PTHR45339:SF3">
    <property type="entry name" value="HISTIDINE KINASE"/>
    <property type="match status" value="1"/>
</dbReference>
<comment type="function">
    <text evidence="5">Member of the two-component regulatory system BvgS/BvgA. Phosphorylates BvgA via a four-step phosphorelay in response to environmental signals.</text>
</comment>
<dbReference type="SUPFAM" id="SSF55785">
    <property type="entry name" value="PYP-like sensor domain (PAS domain)"/>
    <property type="match status" value="2"/>
</dbReference>
<dbReference type="PROSITE" id="PS50110">
    <property type="entry name" value="RESPONSE_REGULATORY"/>
    <property type="match status" value="1"/>
</dbReference>
<organism evidence="12 13">
    <name type="scientific">Zoogloea dura</name>
    <dbReference type="NCBI Taxonomy" id="2728840"/>
    <lineage>
        <taxon>Bacteria</taxon>
        <taxon>Pseudomonadati</taxon>
        <taxon>Pseudomonadota</taxon>
        <taxon>Betaproteobacteria</taxon>
        <taxon>Rhodocyclales</taxon>
        <taxon>Zoogloeaceae</taxon>
        <taxon>Zoogloea</taxon>
    </lineage>
</organism>
<dbReference type="InterPro" id="IPR000014">
    <property type="entry name" value="PAS"/>
</dbReference>
<evidence type="ECO:0000256" key="1">
    <source>
        <dbReference type="ARBA" id="ARBA00000085"/>
    </source>
</evidence>
<dbReference type="Proteomes" id="UP000580043">
    <property type="component" value="Unassembled WGS sequence"/>
</dbReference>
<dbReference type="FunFam" id="3.30.565.10:FF:000010">
    <property type="entry name" value="Sensor histidine kinase RcsC"/>
    <property type="match status" value="1"/>
</dbReference>
<dbReference type="SUPFAM" id="SSF52172">
    <property type="entry name" value="CheY-like"/>
    <property type="match status" value="1"/>
</dbReference>
<dbReference type="SMART" id="SM00091">
    <property type="entry name" value="PAS"/>
    <property type="match status" value="2"/>
</dbReference>
<feature type="domain" description="PAC" evidence="11">
    <location>
        <begin position="219"/>
        <end position="269"/>
    </location>
</feature>
<evidence type="ECO:0000256" key="3">
    <source>
        <dbReference type="ARBA" id="ARBA00022553"/>
    </source>
</evidence>
<dbReference type="NCBIfam" id="TIGR00229">
    <property type="entry name" value="sensory_box"/>
    <property type="match status" value="1"/>
</dbReference>
<dbReference type="Pfam" id="PF13188">
    <property type="entry name" value="PAS_8"/>
    <property type="match status" value="1"/>
</dbReference>
<dbReference type="InterPro" id="IPR036890">
    <property type="entry name" value="HATPase_C_sf"/>
</dbReference>
<evidence type="ECO:0000259" key="10">
    <source>
        <dbReference type="PROSITE" id="PS50112"/>
    </source>
</evidence>
<dbReference type="AlphaFoldDB" id="A0A848G7H2"/>
<dbReference type="InterPro" id="IPR003661">
    <property type="entry name" value="HisK_dim/P_dom"/>
</dbReference>
<evidence type="ECO:0000313" key="13">
    <source>
        <dbReference type="Proteomes" id="UP000580043"/>
    </source>
</evidence>
<evidence type="ECO:0000256" key="2">
    <source>
        <dbReference type="ARBA" id="ARBA00012438"/>
    </source>
</evidence>
<dbReference type="CDD" id="cd16922">
    <property type="entry name" value="HATPase_EvgS-ArcB-TorS-like"/>
    <property type="match status" value="1"/>
</dbReference>
<dbReference type="Pfam" id="PF02518">
    <property type="entry name" value="HATPase_c"/>
    <property type="match status" value="1"/>
</dbReference>
<feature type="domain" description="Histidine kinase" evidence="8">
    <location>
        <begin position="305"/>
        <end position="525"/>
    </location>
</feature>
<dbReference type="CDD" id="cd00130">
    <property type="entry name" value="PAS"/>
    <property type="match status" value="1"/>
</dbReference>
<sequence>MGTAGNHGDEFRASLHKAILDEAPDGILVVDGRGHIASVNERFFNVWRIARPSGELDALINLHDDHFLDQVVDQVAEPEAFLARVRELYANPGLVDSCDIRLKDGRTLKRHSRALRGAEGLYLGRVWYFRDISDLVQSRRALEESEARYRTTFQTTLDAIAITSIKEGRYLDVNRAFVEMSGYPVDEIVGHTSLELDIWVDPEDRQRFVQKIAGGETLLNFEARFRRKDGSEFCGIFSVSHMELGGEPCLLSITRDITDHKLAQAELAAYHKHLEDLVARRTAELSTAKDAAEAANIAKSAFLANMSHEIRTPLNAITGMAYLIRRAGLSAGQGARMDKLEAATEHLLNIINAVLELSKIDAGKVVLAAVPLRIESVFDNVVSMLHDRAGAKRLPLRVQLGKLPAGLLGDPTALLQALLNYAANAIKFTETGSVILRAGVVDDQPDSCVLRFEVEDTGIGIDPEVLPRLFSAFEQADNSTTRKYGGTGLGLAITRRLAELMGGSAGASSCPGQGSTFWFTARLRKHAGPDGDGPGVAGAGAQPLSAPHIAAQRLLLVEDEPISREVASLILEDAGFAVDAAEDGVQAVAHMAARTYDLVLMDMQMPNMDGLEATRRIRRLPGCDRVPIIAMTANAFEEDRLRCLEAGMSDFLPKPVDPDRLLALIARWLQAAAAG</sequence>
<dbReference type="InterPro" id="IPR011006">
    <property type="entry name" value="CheY-like_superfamily"/>
</dbReference>
<dbReference type="SMART" id="SM00387">
    <property type="entry name" value="HATPase_c"/>
    <property type="match status" value="1"/>
</dbReference>
<dbReference type="Gene3D" id="3.30.565.10">
    <property type="entry name" value="Histidine kinase-like ATPase, C-terminal domain"/>
    <property type="match status" value="1"/>
</dbReference>
<dbReference type="SUPFAM" id="SSF55874">
    <property type="entry name" value="ATPase domain of HSP90 chaperone/DNA topoisomerase II/histidine kinase"/>
    <property type="match status" value="1"/>
</dbReference>
<dbReference type="InterPro" id="IPR000700">
    <property type="entry name" value="PAS-assoc_C"/>
</dbReference>
<evidence type="ECO:0000256" key="4">
    <source>
        <dbReference type="ARBA" id="ARBA00023012"/>
    </source>
</evidence>
<feature type="modified residue" description="4-aspartylphosphate" evidence="7">
    <location>
        <position position="602"/>
    </location>
</feature>